<dbReference type="EMBL" id="MT144371">
    <property type="protein sequence ID" value="QJA52824.1"/>
    <property type="molecule type" value="Genomic_DNA"/>
</dbReference>
<organism evidence="1">
    <name type="scientific">viral metagenome</name>
    <dbReference type="NCBI Taxonomy" id="1070528"/>
    <lineage>
        <taxon>unclassified sequences</taxon>
        <taxon>metagenomes</taxon>
        <taxon>organismal metagenomes</taxon>
    </lineage>
</organism>
<evidence type="ECO:0000313" key="1">
    <source>
        <dbReference type="EMBL" id="QJA52824.1"/>
    </source>
</evidence>
<dbReference type="AlphaFoldDB" id="A0A6H1ZZ25"/>
<sequence length="50" mass="5899">MTLVKDTFQLNEIRETVSKGEFLPKPVLIKLIYLIAVELKDIRLLLKRMK</sequence>
<protein>
    <submittedName>
        <fullName evidence="1">Uncharacterized protein</fullName>
    </submittedName>
</protein>
<name>A0A6H1ZZ25_9ZZZZ</name>
<reference evidence="1" key="1">
    <citation type="submission" date="2020-03" db="EMBL/GenBank/DDBJ databases">
        <title>The deep terrestrial virosphere.</title>
        <authorList>
            <person name="Holmfeldt K."/>
            <person name="Nilsson E."/>
            <person name="Simone D."/>
            <person name="Lopez-Fernandez M."/>
            <person name="Wu X."/>
            <person name="de Brujin I."/>
            <person name="Lundin D."/>
            <person name="Andersson A."/>
            <person name="Bertilsson S."/>
            <person name="Dopson M."/>
        </authorList>
    </citation>
    <scope>NUCLEOTIDE SEQUENCE</scope>
    <source>
        <strain evidence="1">TM448A03034</strain>
    </source>
</reference>
<proteinExistence type="predicted"/>
<accession>A0A6H1ZZ25</accession>
<gene>
    <name evidence="1" type="ORF">TM448A03034_0003</name>
</gene>